<sequence>MAGGGLKKSCPTCQEKIFNGCKVCPMCKTAQPQHLRLKKKIEKFKMEKESWVAKKKKNQITSHLMDDAVILIEKLNAVGWRPMLFLEYPNKEVKMLLPEGLELSSGENICLNNMNAIYSMIVQGKTVPADPSSNQASTSNLQLGPEEETIVVLNLESIQDPPPQQEEALLLTSPATNTNEGAQTETEEALLSTSPATNTNEGAQTETEEALLLTSPATNTNEGAQTETEEALLSTSPATNTNEGAQTETEEALLSTSPATNTNEGAQTETEEALLSTSPATNTNEGLKKDKTPKRRQRTKVSKKEKDCPHNSQEVHAYRCVIKTRKRKGKMEKLIDWLPCKLCGKTWPPTWETA</sequence>
<evidence type="ECO:0000256" key="1">
    <source>
        <dbReference type="SAM" id="MobiDB-lite"/>
    </source>
</evidence>
<feature type="compositionally biased region" description="Polar residues" evidence="1">
    <location>
        <begin position="275"/>
        <end position="285"/>
    </location>
</feature>
<dbReference type="AlphaFoldDB" id="A0A6P6LR22"/>
<proteinExistence type="predicted"/>
<keyword evidence="2" id="KW-1185">Reference proteome</keyword>
<name>A0A6P6LR22_CARAU</name>
<reference evidence="3" key="1">
    <citation type="submission" date="2025-08" db="UniProtKB">
        <authorList>
            <consortium name="RefSeq"/>
        </authorList>
    </citation>
    <scope>IDENTIFICATION</scope>
    <source>
        <strain evidence="3">Wakin</strain>
        <tissue evidence="3">Muscle</tissue>
    </source>
</reference>
<gene>
    <name evidence="3" type="primary">LOC113061747</name>
</gene>
<organism evidence="2 3">
    <name type="scientific">Carassius auratus</name>
    <name type="common">Goldfish</name>
    <dbReference type="NCBI Taxonomy" id="7957"/>
    <lineage>
        <taxon>Eukaryota</taxon>
        <taxon>Metazoa</taxon>
        <taxon>Chordata</taxon>
        <taxon>Craniata</taxon>
        <taxon>Vertebrata</taxon>
        <taxon>Euteleostomi</taxon>
        <taxon>Actinopterygii</taxon>
        <taxon>Neopterygii</taxon>
        <taxon>Teleostei</taxon>
        <taxon>Ostariophysi</taxon>
        <taxon>Cypriniformes</taxon>
        <taxon>Cyprinidae</taxon>
        <taxon>Cyprininae</taxon>
        <taxon>Carassius</taxon>
    </lineage>
</organism>
<dbReference type="GeneID" id="113061747"/>
<evidence type="ECO:0000313" key="3">
    <source>
        <dbReference type="RefSeq" id="XP_026086939.1"/>
    </source>
</evidence>
<feature type="region of interest" description="Disordered" evidence="1">
    <location>
        <begin position="177"/>
        <end position="310"/>
    </location>
</feature>
<dbReference type="RefSeq" id="XP_026086939.1">
    <property type="nucleotide sequence ID" value="XM_026231154.1"/>
</dbReference>
<dbReference type="KEGG" id="caua:113061747"/>
<feature type="compositionally biased region" description="Polar residues" evidence="1">
    <location>
        <begin position="254"/>
        <end position="268"/>
    </location>
</feature>
<accession>A0A6P6LR22</accession>
<feature type="compositionally biased region" description="Polar residues" evidence="1">
    <location>
        <begin position="191"/>
        <end position="205"/>
    </location>
</feature>
<feature type="compositionally biased region" description="Basic residues" evidence="1">
    <location>
        <begin position="291"/>
        <end position="301"/>
    </location>
</feature>
<feature type="compositionally biased region" description="Polar residues" evidence="1">
    <location>
        <begin position="215"/>
        <end position="226"/>
    </location>
</feature>
<protein>
    <submittedName>
        <fullName evidence="3">Uncharacterized protein LOC113061747</fullName>
    </submittedName>
</protein>
<dbReference type="OrthoDB" id="8964506at2759"/>
<evidence type="ECO:0000313" key="2">
    <source>
        <dbReference type="Proteomes" id="UP000515129"/>
    </source>
</evidence>
<feature type="compositionally biased region" description="Polar residues" evidence="1">
    <location>
        <begin position="233"/>
        <end position="247"/>
    </location>
</feature>
<dbReference type="Proteomes" id="UP000515129">
    <property type="component" value="Chromosome 43"/>
</dbReference>